<evidence type="ECO:0000256" key="1">
    <source>
        <dbReference type="ARBA" id="ARBA00004651"/>
    </source>
</evidence>
<evidence type="ECO:0000256" key="5">
    <source>
        <dbReference type="ARBA" id="ARBA00023136"/>
    </source>
</evidence>
<dbReference type="PANTHER" id="PTHR33406:SF13">
    <property type="entry name" value="MEMBRANE PROTEIN YDFJ"/>
    <property type="match status" value="1"/>
</dbReference>
<feature type="transmembrane region" description="Helical" evidence="6">
    <location>
        <begin position="272"/>
        <end position="290"/>
    </location>
</feature>
<feature type="transmembrane region" description="Helical" evidence="6">
    <location>
        <begin position="18"/>
        <end position="39"/>
    </location>
</feature>
<name>A0AAE3UA38_9BACT</name>
<dbReference type="GO" id="GO:0005886">
    <property type="term" value="C:plasma membrane"/>
    <property type="evidence" value="ECO:0007669"/>
    <property type="project" value="UniProtKB-SubCell"/>
</dbReference>
<reference evidence="8" key="1">
    <citation type="submission" date="2023-05" db="EMBL/GenBank/DDBJ databases">
        <authorList>
            <person name="Zhang X."/>
        </authorList>
    </citation>
    <scope>NUCLEOTIDE SEQUENCE</scope>
    <source>
        <strain evidence="8">YF14B1</strain>
    </source>
</reference>
<dbReference type="CDD" id="cd02440">
    <property type="entry name" value="AdoMet_MTases"/>
    <property type="match status" value="1"/>
</dbReference>
<evidence type="ECO:0000313" key="9">
    <source>
        <dbReference type="Proteomes" id="UP001241110"/>
    </source>
</evidence>
<dbReference type="InterPro" id="IPR029063">
    <property type="entry name" value="SAM-dependent_MTases_sf"/>
</dbReference>
<dbReference type="SUPFAM" id="SSF69593">
    <property type="entry name" value="Glycerol-3-phosphate (1)-acyltransferase"/>
    <property type="match status" value="1"/>
</dbReference>
<protein>
    <submittedName>
        <fullName evidence="8">MMPL family transporter</fullName>
    </submittedName>
</protein>
<feature type="transmembrane region" description="Helical" evidence="6">
    <location>
        <begin position="296"/>
        <end position="316"/>
    </location>
</feature>
<comment type="subcellular location">
    <subcellularLocation>
        <location evidence="1">Cell membrane</location>
        <topology evidence="1">Multi-pass membrane protein</topology>
    </subcellularLocation>
</comment>
<evidence type="ECO:0000313" key="8">
    <source>
        <dbReference type="EMBL" id="MDJ1485759.1"/>
    </source>
</evidence>
<feature type="transmembrane region" description="Helical" evidence="6">
    <location>
        <begin position="323"/>
        <end position="347"/>
    </location>
</feature>
<dbReference type="SMART" id="SM00563">
    <property type="entry name" value="PlsC"/>
    <property type="match status" value="1"/>
</dbReference>
<comment type="caution">
    <text evidence="8">The sequence shown here is derived from an EMBL/GenBank/DDBJ whole genome shotgun (WGS) entry which is preliminary data.</text>
</comment>
<dbReference type="RefSeq" id="WP_313988736.1">
    <property type="nucleotide sequence ID" value="NZ_JASJOS010000023.1"/>
</dbReference>
<dbReference type="Gene3D" id="3.40.50.150">
    <property type="entry name" value="Vaccinia Virus protein VP39"/>
    <property type="match status" value="1"/>
</dbReference>
<feature type="transmembrane region" description="Helical" evidence="6">
    <location>
        <begin position="693"/>
        <end position="712"/>
    </location>
</feature>
<proteinExistence type="predicted"/>
<feature type="transmembrane region" description="Helical" evidence="6">
    <location>
        <begin position="391"/>
        <end position="411"/>
    </location>
</feature>
<sequence>MDRIFVWIYEFFRKRKSIYFFILISSFIVLAFFASRIHLEEDISKMIPNDGKINNYHATLSKSRFLDKIVISLSMQNNTSQDTLIQCVDQLIAELQATNQKDSLIADIKASIDDTRLTKVYDLLYRNLPMYLSDQDYLSLDSVTTEQGIQKAIEADYHRLISPSSFALKNTILKDPLGITYSALSKLRVLQADENFVLHKGYIFKKDLKTTLVFISPKNPPSETRLNHQMVEQIKHSISKVSSQHPQVDIQYFGATAVAVANATQIQKDIKLTVSIAVVVIMVTLFLFYRNYLTPILVLAPVVFGVLFSLTMVYFIQGSLSAVALGAGAVILGIAIDYAFHVIAHYQHTHSVKDVIKDITFPMLIGSLSTVGAFFSLYFVKSEVLKDFGLFSGFSLIGAALYSLIFLPFLIEKTSGWQYNIKSLSFLNKIPLLDWILYKPERNKYIAGGIILLTCILFYYSNNVGFESNLAALNYMPEELRKAEQDLYHTANKTEKNIYLIVQGEDMNEAIAFQEQTYAKVDSLQKAGLISHYSGITGLIPSQTLQKQRIQKWEAFWTPEKIAFVKKRILSSSAQIGFKPETFQEFYKVLDTQYTNISEGDLNFLTRNLLSDYMYQDSTGVYTLASIQIKNQNLNKISQVLDNKKYLTVIDRQLLYNKFVEIIKQDFDQILLSCSLLVFVILLVSYGRIELTMVTFIPMLISWVWILGFMGIFDIRFNIVNIIISTFVFGLGDDYAIFFTDGLKSHYAENKENLPSYKISVFLSAFTTIVGMGVLIFAKHPALQSIALISIIGILCVLVISYTMIPLLFKWIITDRTSKGLRPLTLLALIRTLIVYIYFLAGCLLLVAIGHLLFTLFRLQKNKSVMTGYHSLLMYFVRSLIYGAFFIPKNTINPTQETFKKPAIIIANHQSFLDILLLLILYPKIILFTNDWVWNSPFFGSIVKMAGFYNASHGIESSIDHVRELVDDGYSIAIFPEGTRSEDHTMHRFHKGAFYLAEKLELDIVPVVLHGTGEAIHKKDFILEVYPLTISILPRITPANVTYGDTYQEKTKQVRRYMSQHYTMLYKAQPTTVLSGKILSSYLYKGPVLEWYCRIKTSLEHHYSQFDKLIPDQATILDLGCGYGFLDYYLSLRSEERKIIGVDYDEDKISIATHSYLKNDRLSFITQDVLTYNLPDTDIILLLDVLHYLPPTDQQTLILRCIQKLSPGGMLVIRDGNKEDVAKHKNTQLTEIFSIKIFRFNKSVHKEVHFLSATDIQTMLATENVDIQIVKDSDHTSNVIYKIIKR</sequence>
<dbReference type="Pfam" id="PF03176">
    <property type="entry name" value="MMPL"/>
    <property type="match status" value="2"/>
</dbReference>
<evidence type="ECO:0000256" key="2">
    <source>
        <dbReference type="ARBA" id="ARBA00022475"/>
    </source>
</evidence>
<dbReference type="SUPFAM" id="SSF53335">
    <property type="entry name" value="S-adenosyl-L-methionine-dependent methyltransferases"/>
    <property type="match status" value="1"/>
</dbReference>
<feature type="transmembrane region" description="Helical" evidence="6">
    <location>
        <begin position="359"/>
        <end position="379"/>
    </location>
</feature>
<dbReference type="Proteomes" id="UP001241110">
    <property type="component" value="Unassembled WGS sequence"/>
</dbReference>
<keyword evidence="5 6" id="KW-0472">Membrane</keyword>
<evidence type="ECO:0000256" key="6">
    <source>
        <dbReference type="SAM" id="Phobius"/>
    </source>
</evidence>
<dbReference type="CDD" id="cd07989">
    <property type="entry name" value="LPLAT_AGPAT-like"/>
    <property type="match status" value="1"/>
</dbReference>
<dbReference type="InterPro" id="IPR002123">
    <property type="entry name" value="Plipid/glycerol_acylTrfase"/>
</dbReference>
<evidence type="ECO:0000256" key="3">
    <source>
        <dbReference type="ARBA" id="ARBA00022692"/>
    </source>
</evidence>
<keyword evidence="4 6" id="KW-1133">Transmembrane helix</keyword>
<gene>
    <name evidence="8" type="ORF">QNI16_35085</name>
</gene>
<dbReference type="InterPro" id="IPR004869">
    <property type="entry name" value="MMPL_dom"/>
</dbReference>
<dbReference type="EMBL" id="JASJOS010000023">
    <property type="protein sequence ID" value="MDJ1485759.1"/>
    <property type="molecule type" value="Genomic_DNA"/>
</dbReference>
<dbReference type="Pfam" id="PF13649">
    <property type="entry name" value="Methyltransf_25"/>
    <property type="match status" value="1"/>
</dbReference>
<dbReference type="Pfam" id="PF01553">
    <property type="entry name" value="Acyltransferase"/>
    <property type="match status" value="1"/>
</dbReference>
<evidence type="ECO:0000256" key="4">
    <source>
        <dbReference type="ARBA" id="ARBA00022989"/>
    </source>
</evidence>
<feature type="transmembrane region" description="Helical" evidence="6">
    <location>
        <begin position="670"/>
        <end position="687"/>
    </location>
</feature>
<feature type="transmembrane region" description="Helical" evidence="6">
    <location>
        <begin position="785"/>
        <end position="813"/>
    </location>
</feature>
<dbReference type="Gene3D" id="1.20.1640.10">
    <property type="entry name" value="Multidrug efflux transporter AcrB transmembrane domain"/>
    <property type="match status" value="2"/>
</dbReference>
<dbReference type="InterPro" id="IPR041698">
    <property type="entry name" value="Methyltransf_25"/>
</dbReference>
<dbReference type="SUPFAM" id="SSF82866">
    <property type="entry name" value="Multidrug efflux transporter AcrB transmembrane domain"/>
    <property type="match status" value="2"/>
</dbReference>
<feature type="transmembrane region" description="Helical" evidence="6">
    <location>
        <begin position="445"/>
        <end position="461"/>
    </location>
</feature>
<accession>A0AAE3UA38</accession>
<dbReference type="PANTHER" id="PTHR33406">
    <property type="entry name" value="MEMBRANE PROTEIN MJ1562-RELATED"/>
    <property type="match status" value="1"/>
</dbReference>
<evidence type="ECO:0000259" key="7">
    <source>
        <dbReference type="SMART" id="SM00563"/>
    </source>
</evidence>
<feature type="transmembrane region" description="Helical" evidence="6">
    <location>
        <begin position="833"/>
        <end position="857"/>
    </location>
</feature>
<keyword evidence="3 6" id="KW-0812">Transmembrane</keyword>
<dbReference type="InterPro" id="IPR050545">
    <property type="entry name" value="Mycobact_MmpL"/>
</dbReference>
<organism evidence="8 9">
    <name type="scientific">Xanthocytophaga flava</name>
    <dbReference type="NCBI Taxonomy" id="3048013"/>
    <lineage>
        <taxon>Bacteria</taxon>
        <taxon>Pseudomonadati</taxon>
        <taxon>Bacteroidota</taxon>
        <taxon>Cytophagia</taxon>
        <taxon>Cytophagales</taxon>
        <taxon>Rhodocytophagaceae</taxon>
        <taxon>Xanthocytophaga</taxon>
    </lineage>
</organism>
<keyword evidence="2" id="KW-1003">Cell membrane</keyword>
<dbReference type="GO" id="GO:0016746">
    <property type="term" value="F:acyltransferase activity"/>
    <property type="evidence" value="ECO:0007669"/>
    <property type="project" value="InterPro"/>
</dbReference>
<feature type="transmembrane region" description="Helical" evidence="6">
    <location>
        <begin position="759"/>
        <end position="778"/>
    </location>
</feature>
<feature type="transmembrane region" description="Helical" evidence="6">
    <location>
        <begin position="869"/>
        <end position="887"/>
    </location>
</feature>
<feature type="domain" description="Phospholipid/glycerol acyltransferase" evidence="7">
    <location>
        <begin position="903"/>
        <end position="1012"/>
    </location>
</feature>
<feature type="transmembrane region" description="Helical" evidence="6">
    <location>
        <begin position="719"/>
        <end position="739"/>
    </location>
</feature>